<sequence length="64" mass="7111">MLHLCIIYDLLILPTEQPDLEDSLQNLSPSPGISTAQRGPSEGAPDTEDLRLLLEQYRKHISPA</sequence>
<dbReference type="EMBL" id="SRQM01000359">
    <property type="protein sequence ID" value="KAG6111895.1"/>
    <property type="molecule type" value="Genomic_DNA"/>
</dbReference>
<keyword evidence="3" id="KW-1185">Reference proteome</keyword>
<protein>
    <submittedName>
        <fullName evidence="2">Uncharacterized protein</fullName>
    </submittedName>
</protein>
<proteinExistence type="predicted"/>
<feature type="compositionally biased region" description="Polar residues" evidence="1">
    <location>
        <begin position="23"/>
        <end position="38"/>
    </location>
</feature>
<name>A0A9P7TRM9_9HYPO</name>
<evidence type="ECO:0000256" key="1">
    <source>
        <dbReference type="SAM" id="MobiDB-lite"/>
    </source>
</evidence>
<dbReference type="Proteomes" id="UP000732380">
    <property type="component" value="Unassembled WGS sequence"/>
</dbReference>
<comment type="caution">
    <text evidence="2">The sequence shown here is derived from an EMBL/GenBank/DDBJ whole genome shotgun (WGS) entry which is preliminary data.</text>
</comment>
<organism evidence="2 3">
    <name type="scientific">Claviceps humidiphila</name>
    <dbReference type="NCBI Taxonomy" id="1294629"/>
    <lineage>
        <taxon>Eukaryota</taxon>
        <taxon>Fungi</taxon>
        <taxon>Dikarya</taxon>
        <taxon>Ascomycota</taxon>
        <taxon>Pezizomycotina</taxon>
        <taxon>Sordariomycetes</taxon>
        <taxon>Hypocreomycetidae</taxon>
        <taxon>Hypocreales</taxon>
        <taxon>Clavicipitaceae</taxon>
        <taxon>Claviceps</taxon>
    </lineage>
</organism>
<reference evidence="2 3" key="1">
    <citation type="journal article" date="2020" name="bioRxiv">
        <title>Whole genome comparisons of ergot fungi reveals the divergence and evolution of species within the genus Claviceps are the result of varying mechanisms driving genome evolution and host range expansion.</title>
        <authorList>
            <person name="Wyka S.A."/>
            <person name="Mondo S.J."/>
            <person name="Liu M."/>
            <person name="Dettman J."/>
            <person name="Nalam V."/>
            <person name="Broders K.D."/>
        </authorList>
    </citation>
    <scope>NUCLEOTIDE SEQUENCE [LARGE SCALE GENOMIC DNA]</scope>
    <source>
        <strain evidence="2 3">LM576</strain>
    </source>
</reference>
<feature type="region of interest" description="Disordered" evidence="1">
    <location>
        <begin position="21"/>
        <end position="48"/>
    </location>
</feature>
<evidence type="ECO:0000313" key="3">
    <source>
        <dbReference type="Proteomes" id="UP000732380"/>
    </source>
</evidence>
<dbReference type="AlphaFoldDB" id="A0A9P7TRM9"/>
<gene>
    <name evidence="2" type="ORF">E4U13_004547</name>
</gene>
<evidence type="ECO:0000313" key="2">
    <source>
        <dbReference type="EMBL" id="KAG6111895.1"/>
    </source>
</evidence>
<accession>A0A9P7TRM9</accession>